<sequence length="180" mass="19743">MSGITWGPEIAVDGKRPKWLGDYIGPLRWMNCDQRYPGVWLQDSSELNWGNYLTSNHGAITAIRLPADHPHYATLSHPTAPIPSEVGPEVVAMALSFVKEAADRIKGDSLFWDSFIDKARAIAALLPEPVDADLVEARRIAADHYGGNPWIAEGECDEDKTVQIALAAIKRGRALEAGDR</sequence>
<protein>
    <submittedName>
        <fullName evidence="1">Uncharacterized protein</fullName>
    </submittedName>
</protein>
<proteinExistence type="predicted"/>
<reference evidence="1 2" key="1">
    <citation type="submission" date="2020-07" db="EMBL/GenBank/DDBJ databases">
        <authorList>
            <person name="Partida-Martinez L."/>
            <person name="Huntemann M."/>
            <person name="Clum A."/>
            <person name="Wang J."/>
            <person name="Palaniappan K."/>
            <person name="Ritter S."/>
            <person name="Chen I.-M."/>
            <person name="Stamatis D."/>
            <person name="Reddy T."/>
            <person name="O'Malley R."/>
            <person name="Daum C."/>
            <person name="Shapiro N."/>
            <person name="Ivanova N."/>
            <person name="Kyrpides N."/>
            <person name="Woyke T."/>
        </authorList>
    </citation>
    <scope>NUCLEOTIDE SEQUENCE [LARGE SCALE GENOMIC DNA]</scope>
    <source>
        <strain evidence="1 2">AS2.3</strain>
    </source>
</reference>
<evidence type="ECO:0000313" key="1">
    <source>
        <dbReference type="EMBL" id="NYD88768.1"/>
    </source>
</evidence>
<dbReference type="AlphaFoldDB" id="A0A7Y9FKF9"/>
<comment type="caution">
    <text evidence="1">The sequence shown here is derived from an EMBL/GenBank/DDBJ whole genome shotgun (WGS) entry which is preliminary data.</text>
</comment>
<dbReference type="EMBL" id="JACCBY010000001">
    <property type="protein sequence ID" value="NYD88768.1"/>
    <property type="molecule type" value="Genomic_DNA"/>
</dbReference>
<dbReference type="Proteomes" id="UP000517753">
    <property type="component" value="Unassembled WGS sequence"/>
</dbReference>
<gene>
    <name evidence="1" type="ORF">HD841_000537</name>
</gene>
<name>A0A7Y9FKF9_9SPHN</name>
<organism evidence="1 2">
    <name type="scientific">Sphingomonas melonis</name>
    <dbReference type="NCBI Taxonomy" id="152682"/>
    <lineage>
        <taxon>Bacteria</taxon>
        <taxon>Pseudomonadati</taxon>
        <taxon>Pseudomonadota</taxon>
        <taxon>Alphaproteobacteria</taxon>
        <taxon>Sphingomonadales</taxon>
        <taxon>Sphingomonadaceae</taxon>
        <taxon>Sphingomonas</taxon>
    </lineage>
</organism>
<accession>A0A7Y9FKF9</accession>
<keyword evidence="2" id="KW-1185">Reference proteome</keyword>
<reference evidence="1 2" key="2">
    <citation type="submission" date="2020-08" db="EMBL/GenBank/DDBJ databases">
        <title>The Agave Microbiome: Exploring the role of microbial communities in plant adaptations to desert environments.</title>
        <authorList>
            <person name="Partida-Martinez L.P."/>
        </authorList>
    </citation>
    <scope>NUCLEOTIDE SEQUENCE [LARGE SCALE GENOMIC DNA]</scope>
    <source>
        <strain evidence="1 2">AS2.3</strain>
    </source>
</reference>
<dbReference type="RefSeq" id="WP_179507326.1">
    <property type="nucleotide sequence ID" value="NZ_JACCBY010000001.1"/>
</dbReference>
<evidence type="ECO:0000313" key="2">
    <source>
        <dbReference type="Proteomes" id="UP000517753"/>
    </source>
</evidence>